<protein>
    <submittedName>
        <fullName evidence="2">Uncharacterized protein</fullName>
    </submittedName>
</protein>
<dbReference type="Proteomes" id="UP001274896">
    <property type="component" value="Unassembled WGS sequence"/>
</dbReference>
<sequence>MSWTDTATVLLRKAGEMGLDKHLFLMNLRETGLANLTPFYRSVLEAWRILSFSRMPGATAGAWLLEKPLFNNHLLKPRVLCSASLCSRLRTSGYMKLGHIVSTGWAAVRERTRIRSQRLLDQLAAETVGSLPAAYQELLNDPTVTANFPSLNISAAVEEWQKDERLILSFTTLELGTFELAGKKALYMLCVKVWHAQALAGVPASRWTEYFGNRSSPKGSWRSLYKRPIDKWTVTTPSSKGLTVTTSPLLGLTVNMPLSLVPNSDHVLFPETGSDHAPSTGPSCDHIPFTGPYSDHALFHGTDSDHTPFTGTDSDHALFPGPDSDITFTGPDSDHPPLHWA</sequence>
<keyword evidence="3" id="KW-1185">Reference proteome</keyword>
<dbReference type="EMBL" id="JAUCMX010000015">
    <property type="protein sequence ID" value="KAK3521360.1"/>
    <property type="molecule type" value="Genomic_DNA"/>
</dbReference>
<feature type="region of interest" description="Disordered" evidence="1">
    <location>
        <begin position="300"/>
        <end position="341"/>
    </location>
</feature>
<evidence type="ECO:0000313" key="3">
    <source>
        <dbReference type="Proteomes" id="UP001274896"/>
    </source>
</evidence>
<organism evidence="2 3">
    <name type="scientific">Hemibagrus guttatus</name>
    <dbReference type="NCBI Taxonomy" id="175788"/>
    <lineage>
        <taxon>Eukaryota</taxon>
        <taxon>Metazoa</taxon>
        <taxon>Chordata</taxon>
        <taxon>Craniata</taxon>
        <taxon>Vertebrata</taxon>
        <taxon>Euteleostomi</taxon>
        <taxon>Actinopterygii</taxon>
        <taxon>Neopterygii</taxon>
        <taxon>Teleostei</taxon>
        <taxon>Ostariophysi</taxon>
        <taxon>Siluriformes</taxon>
        <taxon>Bagridae</taxon>
        <taxon>Hemibagrus</taxon>
    </lineage>
</organism>
<comment type="caution">
    <text evidence="2">The sequence shown here is derived from an EMBL/GenBank/DDBJ whole genome shotgun (WGS) entry which is preliminary data.</text>
</comment>
<evidence type="ECO:0000313" key="2">
    <source>
        <dbReference type="EMBL" id="KAK3521360.1"/>
    </source>
</evidence>
<reference evidence="2" key="1">
    <citation type="submission" date="2023-06" db="EMBL/GenBank/DDBJ databases">
        <title>Male Hemibagrus guttatus genome.</title>
        <authorList>
            <person name="Bian C."/>
        </authorList>
    </citation>
    <scope>NUCLEOTIDE SEQUENCE</scope>
    <source>
        <strain evidence="2">Male_cb2023</strain>
        <tissue evidence="2">Muscle</tissue>
    </source>
</reference>
<proteinExistence type="predicted"/>
<dbReference type="AlphaFoldDB" id="A0AAE0UX82"/>
<feature type="compositionally biased region" description="Basic and acidic residues" evidence="1">
    <location>
        <begin position="332"/>
        <end position="341"/>
    </location>
</feature>
<gene>
    <name evidence="2" type="ORF">QTP70_003437</name>
</gene>
<name>A0AAE0UX82_9TELE</name>
<accession>A0AAE0UX82</accession>
<evidence type="ECO:0000256" key="1">
    <source>
        <dbReference type="SAM" id="MobiDB-lite"/>
    </source>
</evidence>